<evidence type="ECO:0000256" key="3">
    <source>
        <dbReference type="ARBA" id="ARBA00022729"/>
    </source>
</evidence>
<dbReference type="SUPFAM" id="SSF53850">
    <property type="entry name" value="Periplasmic binding protein-like II"/>
    <property type="match status" value="1"/>
</dbReference>
<dbReference type="Gene3D" id="3.40.190.10">
    <property type="entry name" value="Periplasmic binding protein-like II"/>
    <property type="match status" value="2"/>
</dbReference>
<dbReference type="RefSeq" id="WP_272163068.1">
    <property type="nucleotide sequence ID" value="NZ_CP116507.1"/>
</dbReference>
<dbReference type="InterPro" id="IPR001638">
    <property type="entry name" value="Solute-binding_3/MltF_N"/>
</dbReference>
<keyword evidence="3 4" id="KW-0732">Signal</keyword>
<reference evidence="6" key="1">
    <citation type="submission" date="2023-01" db="EMBL/GenBank/DDBJ databases">
        <title>Oxazolidinone resistance genes in florfenicol resistant enterococci from beef cattle and veal calves at slaughter.</title>
        <authorList>
            <person name="Biggel M."/>
        </authorList>
    </citation>
    <scope>NUCLEOTIDE SEQUENCE</scope>
    <source>
        <strain evidence="6">K204-1</strain>
    </source>
</reference>
<feature type="chain" id="PRO_5042113545" evidence="4">
    <location>
        <begin position="20"/>
        <end position="321"/>
    </location>
</feature>
<gene>
    <name evidence="6" type="ORF">PML95_06275</name>
</gene>
<organism evidence="6 7">
    <name type="scientific">Vagococcus lutrae</name>
    <dbReference type="NCBI Taxonomy" id="81947"/>
    <lineage>
        <taxon>Bacteria</taxon>
        <taxon>Bacillati</taxon>
        <taxon>Bacillota</taxon>
        <taxon>Bacilli</taxon>
        <taxon>Lactobacillales</taxon>
        <taxon>Enterococcaceae</taxon>
        <taxon>Vagococcus</taxon>
    </lineage>
</organism>
<sequence length="321" mass="35041">MKKWLALAVTTVAALTILAGCQKQDSTTKESAEKGASENKVEKIRLGVMPSTDNIPFILAHDEGMDKKNGVDLDVKVFKSALDRDAAFQAGELDGIITDLVGVAIYKEAGNDVKIVGAPHDQFDLVVSDDVTSMADLKGKPVVFSERTGTAYAVNKMLEAEDMTVDDIVVKEIPQVPTRLELLKNGQVSGAILPEPFITIGKSQGLKVRSSTRDLGINPFAIVFNGEVIKEKGDAIRGMFESYNDGVAYIQSHDKADYIDLFVKEVGFPEAMKETIEIPEYGALEQVKQSDIESVFEFAKNEGLLTKEVSPEEVLSNVYFK</sequence>
<feature type="domain" description="Solute-binding protein family 3/N-terminal" evidence="5">
    <location>
        <begin position="43"/>
        <end position="269"/>
    </location>
</feature>
<evidence type="ECO:0000256" key="1">
    <source>
        <dbReference type="ARBA" id="ARBA00004418"/>
    </source>
</evidence>
<dbReference type="PROSITE" id="PS51257">
    <property type="entry name" value="PROKAR_LIPOPROTEIN"/>
    <property type="match status" value="1"/>
</dbReference>
<proteinExistence type="inferred from homology"/>
<evidence type="ECO:0000256" key="2">
    <source>
        <dbReference type="ARBA" id="ARBA00010742"/>
    </source>
</evidence>
<dbReference type="PANTHER" id="PTHR30024:SF47">
    <property type="entry name" value="TAURINE-BINDING PERIPLASMIC PROTEIN"/>
    <property type="match status" value="1"/>
</dbReference>
<dbReference type="SMART" id="SM00062">
    <property type="entry name" value="PBPb"/>
    <property type="match status" value="1"/>
</dbReference>
<dbReference type="AlphaFoldDB" id="A0AAE9XDZ5"/>
<comment type="similarity">
    <text evidence="2">Belongs to the bacterial solute-binding protein SsuA/TauA family.</text>
</comment>
<dbReference type="Pfam" id="PF13379">
    <property type="entry name" value="NMT1_2"/>
    <property type="match status" value="1"/>
</dbReference>
<dbReference type="PANTHER" id="PTHR30024">
    <property type="entry name" value="ALIPHATIC SULFONATES-BINDING PROTEIN-RELATED"/>
    <property type="match status" value="1"/>
</dbReference>
<protein>
    <submittedName>
        <fullName evidence="6">ABC transporter substrate-binding protein</fullName>
    </submittedName>
</protein>
<accession>A0AAE9XDZ5</accession>
<dbReference type="Proteomes" id="UP001179600">
    <property type="component" value="Chromosome"/>
</dbReference>
<name>A0AAE9XDZ5_9ENTE</name>
<comment type="subcellular location">
    <subcellularLocation>
        <location evidence="1">Periplasm</location>
    </subcellularLocation>
</comment>
<evidence type="ECO:0000313" key="6">
    <source>
        <dbReference type="EMBL" id="WCG22006.1"/>
    </source>
</evidence>
<evidence type="ECO:0000313" key="7">
    <source>
        <dbReference type="Proteomes" id="UP001179600"/>
    </source>
</evidence>
<feature type="signal peptide" evidence="4">
    <location>
        <begin position="1"/>
        <end position="19"/>
    </location>
</feature>
<evidence type="ECO:0000256" key="4">
    <source>
        <dbReference type="SAM" id="SignalP"/>
    </source>
</evidence>
<dbReference type="EMBL" id="CP116507">
    <property type="protein sequence ID" value="WCG22006.1"/>
    <property type="molecule type" value="Genomic_DNA"/>
</dbReference>
<dbReference type="GO" id="GO:0042597">
    <property type="term" value="C:periplasmic space"/>
    <property type="evidence" value="ECO:0007669"/>
    <property type="project" value="UniProtKB-SubCell"/>
</dbReference>
<evidence type="ECO:0000259" key="5">
    <source>
        <dbReference type="SMART" id="SM00062"/>
    </source>
</evidence>